<dbReference type="RefSeq" id="WP_092285596.1">
    <property type="nucleotide sequence ID" value="NZ_FOPJ01000006.1"/>
</dbReference>
<evidence type="ECO:0000256" key="1">
    <source>
        <dbReference type="HAMAP-Rule" id="MF_01054"/>
    </source>
</evidence>
<accession>A0A1I2T258</accession>
<dbReference type="InterPro" id="IPR022986">
    <property type="entry name" value="UPF0237_ACT"/>
</dbReference>
<sequence>MFAIITVTGADHVGIIAAVSTALAEQKVNIHNVSQTIMDEWFTMILQVSFDDSERTIADIQEHMHRVEEAENLVIRIQSEALFTAVNEI</sequence>
<dbReference type="Gene3D" id="3.30.70.260">
    <property type="match status" value="1"/>
</dbReference>
<keyword evidence="4" id="KW-1185">Reference proteome</keyword>
<dbReference type="InterPro" id="IPR050990">
    <property type="entry name" value="UPF0237/GcvR_regulator"/>
</dbReference>
<dbReference type="OrthoDB" id="9803078at2"/>
<evidence type="ECO:0000259" key="2">
    <source>
        <dbReference type="PROSITE" id="PS51671"/>
    </source>
</evidence>
<dbReference type="PANTHER" id="PTHR34875:SF6">
    <property type="entry name" value="UPF0237 PROTEIN MJ1558"/>
    <property type="match status" value="1"/>
</dbReference>
<dbReference type="PROSITE" id="PS51671">
    <property type="entry name" value="ACT"/>
    <property type="match status" value="1"/>
</dbReference>
<dbReference type="Proteomes" id="UP000199065">
    <property type="component" value="Unassembled WGS sequence"/>
</dbReference>
<proteinExistence type="inferred from homology"/>
<dbReference type="STRING" id="185761.SAMN05660282_01290"/>
<feature type="domain" description="ACT" evidence="2">
    <location>
        <begin position="4"/>
        <end position="78"/>
    </location>
</feature>
<dbReference type="SUPFAM" id="SSF55021">
    <property type="entry name" value="ACT-like"/>
    <property type="match status" value="1"/>
</dbReference>
<dbReference type="Pfam" id="PF13740">
    <property type="entry name" value="ACT_6"/>
    <property type="match status" value="1"/>
</dbReference>
<protein>
    <recommendedName>
        <fullName evidence="1">UPF0237 protein SAMN05660282_01290</fullName>
    </recommendedName>
</protein>
<dbReference type="NCBIfam" id="NF001220">
    <property type="entry name" value="PRK00194.1"/>
    <property type="match status" value="1"/>
</dbReference>
<comment type="similarity">
    <text evidence="1">Belongs to the UPF0237 family.</text>
</comment>
<name>A0A1I2T258_9CORY</name>
<organism evidence="3 4">
    <name type="scientific">Corynebacterium spheniscorum</name>
    <dbReference type="NCBI Taxonomy" id="185761"/>
    <lineage>
        <taxon>Bacteria</taxon>
        <taxon>Bacillati</taxon>
        <taxon>Actinomycetota</taxon>
        <taxon>Actinomycetes</taxon>
        <taxon>Mycobacteriales</taxon>
        <taxon>Corynebacteriaceae</taxon>
        <taxon>Corynebacterium</taxon>
    </lineage>
</organism>
<dbReference type="InterPro" id="IPR002912">
    <property type="entry name" value="ACT_dom"/>
</dbReference>
<dbReference type="AlphaFoldDB" id="A0A1I2T258"/>
<dbReference type="InterPro" id="IPR045865">
    <property type="entry name" value="ACT-like_dom_sf"/>
</dbReference>
<evidence type="ECO:0000313" key="4">
    <source>
        <dbReference type="Proteomes" id="UP000199065"/>
    </source>
</evidence>
<dbReference type="PANTHER" id="PTHR34875">
    <property type="entry name" value="UPF0237 PROTEIN MJ1558"/>
    <property type="match status" value="1"/>
</dbReference>
<dbReference type="HAMAP" id="MF_01054">
    <property type="entry name" value="UPF0237"/>
    <property type="match status" value="1"/>
</dbReference>
<gene>
    <name evidence="3" type="ORF">SAMN05660282_01290</name>
</gene>
<reference evidence="3 4" key="1">
    <citation type="submission" date="2016-10" db="EMBL/GenBank/DDBJ databases">
        <authorList>
            <person name="de Groot N.N."/>
        </authorList>
    </citation>
    <scope>NUCLEOTIDE SEQUENCE [LARGE SCALE GENOMIC DNA]</scope>
    <source>
        <strain>J11</strain>
        <strain evidence="4">PG 39</strain>
    </source>
</reference>
<evidence type="ECO:0000313" key="3">
    <source>
        <dbReference type="EMBL" id="SFG57237.1"/>
    </source>
</evidence>
<dbReference type="EMBL" id="FOPJ01000006">
    <property type="protein sequence ID" value="SFG57237.1"/>
    <property type="molecule type" value="Genomic_DNA"/>
</dbReference>